<evidence type="ECO:0000313" key="10">
    <source>
        <dbReference type="EMBL" id="NCJ07850.1"/>
    </source>
</evidence>
<evidence type="ECO:0000256" key="3">
    <source>
        <dbReference type="ARBA" id="ARBA00022603"/>
    </source>
</evidence>
<dbReference type="InterPro" id="IPR020596">
    <property type="entry name" value="rRNA_Ade_Mease_Trfase_CS"/>
</dbReference>
<dbReference type="Proteomes" id="UP000607397">
    <property type="component" value="Unassembled WGS sequence"/>
</dbReference>
<evidence type="ECO:0000256" key="5">
    <source>
        <dbReference type="ARBA" id="ARBA00022691"/>
    </source>
</evidence>
<dbReference type="EC" id="2.1.1.182" evidence="7"/>
<feature type="binding site" evidence="7 8">
    <location>
        <position position="109"/>
    </location>
    <ligand>
        <name>S-adenosyl-L-methionine</name>
        <dbReference type="ChEBI" id="CHEBI:59789"/>
    </ligand>
</feature>
<dbReference type="InterPro" id="IPR011530">
    <property type="entry name" value="rRNA_adenine_dimethylase"/>
</dbReference>
<keyword evidence="5 7" id="KW-0949">S-adenosyl-L-methionine</keyword>
<dbReference type="HAMAP" id="MF_00607">
    <property type="entry name" value="16SrRNA_methyltr_A"/>
    <property type="match status" value="1"/>
</dbReference>
<dbReference type="Gene3D" id="3.40.50.150">
    <property type="entry name" value="Vaccinia Virus protein VP39"/>
    <property type="match status" value="1"/>
</dbReference>
<comment type="subcellular location">
    <subcellularLocation>
        <location evidence="7">Cytoplasm</location>
    </subcellularLocation>
</comment>
<reference evidence="10" key="1">
    <citation type="submission" date="2019-12" db="EMBL/GenBank/DDBJ databases">
        <title>High-Quality draft genome sequences of three cyanobacteria isolated from the limestone walls of the Old Cathedral of Coimbra.</title>
        <authorList>
            <person name="Tiago I."/>
            <person name="Soares F."/>
            <person name="Portugal A."/>
        </authorList>
    </citation>
    <scope>NUCLEOTIDE SEQUENCE [LARGE SCALE GENOMIC DNA]</scope>
    <source>
        <strain evidence="10">C</strain>
    </source>
</reference>
<feature type="binding site" evidence="7 8">
    <location>
        <position position="13"/>
    </location>
    <ligand>
        <name>S-adenosyl-L-methionine</name>
        <dbReference type="ChEBI" id="CHEBI:59789"/>
    </ligand>
</feature>
<protein>
    <recommendedName>
        <fullName evidence="7">Ribosomal RNA small subunit methyltransferase A</fullName>
        <ecNumber evidence="7">2.1.1.182</ecNumber>
    </recommendedName>
    <alternativeName>
        <fullName evidence="7">16S rRNA (adenine(1518)-N(6)/adenine(1519)-N(6))-dimethyltransferase</fullName>
    </alternativeName>
    <alternativeName>
        <fullName evidence="7">16S rRNA dimethyladenosine transferase</fullName>
    </alternativeName>
    <alternativeName>
        <fullName evidence="7">16S rRNA dimethylase</fullName>
    </alternativeName>
    <alternativeName>
        <fullName evidence="7">S-adenosylmethionine-6-N', N'-adenosyl(rRNA) dimethyltransferase</fullName>
    </alternativeName>
</protein>
<dbReference type="NCBIfam" id="TIGR00755">
    <property type="entry name" value="ksgA"/>
    <property type="match status" value="1"/>
</dbReference>
<comment type="similarity">
    <text evidence="7">Belongs to the class I-like SAM-binding methyltransferase superfamily. rRNA adenine N(6)-methyltransferase family. RsmA subfamily.</text>
</comment>
<dbReference type="RefSeq" id="WP_161826328.1">
    <property type="nucleotide sequence ID" value="NZ_WVIC01000034.1"/>
</dbReference>
<dbReference type="GO" id="GO:0005829">
    <property type="term" value="C:cytosol"/>
    <property type="evidence" value="ECO:0007669"/>
    <property type="project" value="TreeGrafter"/>
</dbReference>
<dbReference type="InterPro" id="IPR001737">
    <property type="entry name" value="KsgA/Erm"/>
</dbReference>
<sequence length="284" mass="31202">MPRPRRRFGQHWLRSPKVLQQIVAAAELSGCDRILEIGPGTGILTQALLATGASVVAVEVDRDLCQRLVHQFGQNPQFLLLAGDILSLDLPMLLGGEAAPLFPNKVVANIPYYLTGEILQLLLGQLSVPRLPRFESIVLLVQKEVAERVVALPGSKTYGALSVRVQCLADCEWICAVPAKAFQPAPKVDSAVVRLRPRSYPIPIADPQWLETLVRVGFASRRKMLRNNLKAIVDLDGLTTTLTELNINPQARAEDLSVAEWVTLCDQLPRKPTAQTLQSTEQSP</sequence>
<feature type="binding site" evidence="7 8">
    <location>
        <position position="59"/>
    </location>
    <ligand>
        <name>S-adenosyl-L-methionine</name>
        <dbReference type="ChEBI" id="CHEBI:59789"/>
    </ligand>
</feature>
<evidence type="ECO:0000259" key="9">
    <source>
        <dbReference type="SMART" id="SM00650"/>
    </source>
</evidence>
<dbReference type="PANTHER" id="PTHR11727">
    <property type="entry name" value="DIMETHYLADENOSINE TRANSFERASE"/>
    <property type="match status" value="1"/>
</dbReference>
<keyword evidence="2 7" id="KW-0698">rRNA processing</keyword>
<dbReference type="GO" id="GO:0003723">
    <property type="term" value="F:RNA binding"/>
    <property type="evidence" value="ECO:0007669"/>
    <property type="project" value="UniProtKB-UniRule"/>
</dbReference>
<proteinExistence type="inferred from homology"/>
<keyword evidence="1 7" id="KW-0963">Cytoplasm</keyword>
<feature type="binding site" evidence="7 8">
    <location>
        <position position="38"/>
    </location>
    <ligand>
        <name>S-adenosyl-L-methionine</name>
        <dbReference type="ChEBI" id="CHEBI:59789"/>
    </ligand>
</feature>
<dbReference type="InterPro" id="IPR029063">
    <property type="entry name" value="SAM-dependent_MTases_sf"/>
</dbReference>
<keyword evidence="6 7" id="KW-0694">RNA-binding</keyword>
<dbReference type="Pfam" id="PF00398">
    <property type="entry name" value="RrnaAD"/>
    <property type="match status" value="1"/>
</dbReference>
<evidence type="ECO:0000256" key="1">
    <source>
        <dbReference type="ARBA" id="ARBA00022490"/>
    </source>
</evidence>
<dbReference type="SMART" id="SM00650">
    <property type="entry name" value="rADc"/>
    <property type="match status" value="1"/>
</dbReference>
<evidence type="ECO:0000256" key="7">
    <source>
        <dbReference type="HAMAP-Rule" id="MF_00607"/>
    </source>
</evidence>
<dbReference type="InterPro" id="IPR023165">
    <property type="entry name" value="rRNA_Ade_diMease-like_C"/>
</dbReference>
<feature type="binding site" evidence="7 8">
    <location>
        <position position="84"/>
    </location>
    <ligand>
        <name>S-adenosyl-L-methionine</name>
        <dbReference type="ChEBI" id="CHEBI:59789"/>
    </ligand>
</feature>
<dbReference type="PROSITE" id="PS51689">
    <property type="entry name" value="SAM_RNA_A_N6_MT"/>
    <property type="match status" value="1"/>
</dbReference>
<evidence type="ECO:0000313" key="11">
    <source>
        <dbReference type="Proteomes" id="UP000607397"/>
    </source>
</evidence>
<dbReference type="SUPFAM" id="SSF53335">
    <property type="entry name" value="S-adenosyl-L-methionine-dependent methyltransferases"/>
    <property type="match status" value="1"/>
</dbReference>
<dbReference type="PANTHER" id="PTHR11727:SF7">
    <property type="entry name" value="DIMETHYLADENOSINE TRANSFERASE-RELATED"/>
    <property type="match status" value="1"/>
</dbReference>
<dbReference type="CDD" id="cd02440">
    <property type="entry name" value="AdoMet_MTases"/>
    <property type="match status" value="1"/>
</dbReference>
<dbReference type="FunFam" id="3.40.50.150:FF:000023">
    <property type="entry name" value="Ribosomal RNA small subunit methyltransferase A"/>
    <property type="match status" value="1"/>
</dbReference>
<feature type="binding site" evidence="7 8">
    <location>
        <position position="11"/>
    </location>
    <ligand>
        <name>S-adenosyl-L-methionine</name>
        <dbReference type="ChEBI" id="CHEBI:59789"/>
    </ligand>
</feature>
<dbReference type="EMBL" id="WVIC01000034">
    <property type="protein sequence ID" value="NCJ07850.1"/>
    <property type="molecule type" value="Genomic_DNA"/>
</dbReference>
<keyword evidence="3 7" id="KW-0489">Methyltransferase</keyword>
<dbReference type="FunFam" id="1.10.8.100:FF:000001">
    <property type="entry name" value="Ribosomal RNA small subunit methyltransferase A"/>
    <property type="match status" value="1"/>
</dbReference>
<comment type="function">
    <text evidence="7">Specifically dimethylates two adjacent adenosines (A1518 and A1519) in the loop of a conserved hairpin near the 3'-end of 16S rRNA in the 30S particle. May play a critical role in biogenesis of 30S subunits.</text>
</comment>
<keyword evidence="11" id="KW-1185">Reference proteome</keyword>
<accession>A0A8K2A9A9</accession>
<evidence type="ECO:0000256" key="4">
    <source>
        <dbReference type="ARBA" id="ARBA00022679"/>
    </source>
</evidence>
<dbReference type="Gene3D" id="1.10.8.100">
    <property type="entry name" value="Ribosomal RNA adenine dimethylase-like, domain 2"/>
    <property type="match status" value="1"/>
</dbReference>
<comment type="catalytic activity">
    <reaction evidence="7">
        <text>adenosine(1518)/adenosine(1519) in 16S rRNA + 4 S-adenosyl-L-methionine = N(6)-dimethyladenosine(1518)/N(6)-dimethyladenosine(1519) in 16S rRNA + 4 S-adenosyl-L-homocysteine + 4 H(+)</text>
        <dbReference type="Rhea" id="RHEA:19609"/>
        <dbReference type="Rhea" id="RHEA-COMP:10232"/>
        <dbReference type="Rhea" id="RHEA-COMP:10233"/>
        <dbReference type="ChEBI" id="CHEBI:15378"/>
        <dbReference type="ChEBI" id="CHEBI:57856"/>
        <dbReference type="ChEBI" id="CHEBI:59789"/>
        <dbReference type="ChEBI" id="CHEBI:74411"/>
        <dbReference type="ChEBI" id="CHEBI:74493"/>
        <dbReference type="EC" id="2.1.1.182"/>
    </reaction>
</comment>
<organism evidence="10 11">
    <name type="scientific">Petrachloros mirabilis ULC683</name>
    <dbReference type="NCBI Taxonomy" id="2781853"/>
    <lineage>
        <taxon>Bacteria</taxon>
        <taxon>Bacillati</taxon>
        <taxon>Cyanobacteriota</taxon>
        <taxon>Cyanophyceae</taxon>
        <taxon>Synechococcales</taxon>
        <taxon>Petrachlorosaceae</taxon>
        <taxon>Petrachloros</taxon>
        <taxon>Petrachloros mirabilis</taxon>
    </lineage>
</organism>
<dbReference type="InterPro" id="IPR020598">
    <property type="entry name" value="rRNA_Ade_methylase_Trfase_N"/>
</dbReference>
<evidence type="ECO:0000256" key="2">
    <source>
        <dbReference type="ARBA" id="ARBA00022552"/>
    </source>
</evidence>
<keyword evidence="4 7" id="KW-0808">Transferase</keyword>
<dbReference type="PROSITE" id="PS01131">
    <property type="entry name" value="RRNA_A_DIMETH"/>
    <property type="match status" value="1"/>
</dbReference>
<evidence type="ECO:0000256" key="8">
    <source>
        <dbReference type="PROSITE-ProRule" id="PRU01026"/>
    </source>
</evidence>
<gene>
    <name evidence="7 10" type="primary">rsmA</name>
    <name evidence="7" type="synonym">ksgA</name>
    <name evidence="10" type="ORF">GS597_15310</name>
</gene>
<feature type="domain" description="Ribosomal RNA adenine methylase transferase N-terminal" evidence="9">
    <location>
        <begin position="18"/>
        <end position="199"/>
    </location>
</feature>
<dbReference type="GO" id="GO:0052908">
    <property type="term" value="F:16S rRNA (adenine(1518)-N(6)/adenine(1519)-N(6))-dimethyltransferase activity"/>
    <property type="evidence" value="ECO:0007669"/>
    <property type="project" value="UniProtKB-EC"/>
</dbReference>
<dbReference type="AlphaFoldDB" id="A0A8K2A9A9"/>
<name>A0A8K2A9A9_9CYAN</name>
<evidence type="ECO:0000256" key="6">
    <source>
        <dbReference type="ARBA" id="ARBA00022884"/>
    </source>
</evidence>
<comment type="caution">
    <text evidence="10">The sequence shown here is derived from an EMBL/GenBank/DDBJ whole genome shotgun (WGS) entry which is preliminary data.</text>
</comment>